<feature type="transmembrane region" description="Helical" evidence="1">
    <location>
        <begin position="13"/>
        <end position="33"/>
    </location>
</feature>
<evidence type="ECO:0000313" key="3">
    <source>
        <dbReference type="Proteomes" id="UP001479436"/>
    </source>
</evidence>
<keyword evidence="3" id="KW-1185">Reference proteome</keyword>
<evidence type="ECO:0000313" key="2">
    <source>
        <dbReference type="EMBL" id="KAK9681044.1"/>
    </source>
</evidence>
<organism evidence="2 3">
    <name type="scientific">Basidiobolus ranarum</name>
    <dbReference type="NCBI Taxonomy" id="34480"/>
    <lineage>
        <taxon>Eukaryota</taxon>
        <taxon>Fungi</taxon>
        <taxon>Fungi incertae sedis</taxon>
        <taxon>Zoopagomycota</taxon>
        <taxon>Entomophthoromycotina</taxon>
        <taxon>Basidiobolomycetes</taxon>
        <taxon>Basidiobolales</taxon>
        <taxon>Basidiobolaceae</taxon>
        <taxon>Basidiobolus</taxon>
    </lineage>
</organism>
<dbReference type="EMBL" id="JASJQH010009143">
    <property type="protein sequence ID" value="KAK9681044.1"/>
    <property type="molecule type" value="Genomic_DNA"/>
</dbReference>
<name>A0ABR2VNR5_9FUNG</name>
<dbReference type="Pfam" id="PF06522">
    <property type="entry name" value="B12D"/>
    <property type="match status" value="1"/>
</dbReference>
<sequence>MSLLSNARKAPELFPLLVIIGAGITGAFSFMGHKLATDESLRRGRSLEAPVLFKKH</sequence>
<keyword evidence="1" id="KW-0472">Membrane</keyword>
<protein>
    <submittedName>
        <fullName evidence="2">Uncharacterized protein</fullName>
    </submittedName>
</protein>
<evidence type="ECO:0000256" key="1">
    <source>
        <dbReference type="SAM" id="Phobius"/>
    </source>
</evidence>
<comment type="caution">
    <text evidence="2">The sequence shown here is derived from an EMBL/GenBank/DDBJ whole genome shotgun (WGS) entry which is preliminary data.</text>
</comment>
<keyword evidence="1" id="KW-1133">Transmembrane helix</keyword>
<accession>A0ABR2VNR5</accession>
<keyword evidence="1" id="KW-0812">Transmembrane</keyword>
<dbReference type="InterPro" id="IPR010530">
    <property type="entry name" value="B12D"/>
</dbReference>
<reference evidence="2 3" key="1">
    <citation type="submission" date="2023-04" db="EMBL/GenBank/DDBJ databases">
        <title>Genome of Basidiobolus ranarum AG-B5.</title>
        <authorList>
            <person name="Stajich J.E."/>
            <person name="Carter-House D."/>
            <person name="Gryganskyi A."/>
        </authorList>
    </citation>
    <scope>NUCLEOTIDE SEQUENCE [LARGE SCALE GENOMIC DNA]</scope>
    <source>
        <strain evidence="2 3">AG-B5</strain>
    </source>
</reference>
<gene>
    <name evidence="2" type="ORF">K7432_015771</name>
</gene>
<proteinExistence type="predicted"/>
<dbReference type="Proteomes" id="UP001479436">
    <property type="component" value="Unassembled WGS sequence"/>
</dbReference>